<gene>
    <name evidence="3" type="ORF">SPIL2461_LOCUS18621</name>
</gene>
<dbReference type="OrthoDB" id="437567at2759"/>
<sequence>MRRFKLQILAVALSLIGPISRLPVVFLGSESCQLRRRQATAAALVVSTAPTSHAGAEDRVQTAASPVSVGLLGDDLVYPRWFAGTWATVGELYKVETGPLGENALSARLPGTPAAMRRNNNAVGMEAGVFRARRRWKPTERASPEGGAGAEEDRGGLPAGAAAAAYAVGGPAPRLKQTKTEGLWEVAGQWKLQAAGAVARADPEIPGGLRVSELFEVRPIDADKLSAAVRVVTIWREAKTEGSEQLQLDLRDVGEFDKSRGRLLQAVQVAYLLPEASSPSEKNFGSVTTRFAYSPIKG</sequence>
<dbReference type="AlphaFoldDB" id="A0A812WAI2"/>
<keyword evidence="2" id="KW-0732">Signal</keyword>
<evidence type="ECO:0000256" key="2">
    <source>
        <dbReference type="SAM" id="SignalP"/>
    </source>
</evidence>
<feature type="signal peptide" evidence="2">
    <location>
        <begin position="1"/>
        <end position="21"/>
    </location>
</feature>
<evidence type="ECO:0000313" key="4">
    <source>
        <dbReference type="Proteomes" id="UP000649617"/>
    </source>
</evidence>
<dbReference type="Proteomes" id="UP000649617">
    <property type="component" value="Unassembled WGS sequence"/>
</dbReference>
<comment type="caution">
    <text evidence="3">The sequence shown here is derived from an EMBL/GenBank/DDBJ whole genome shotgun (WGS) entry which is preliminary data.</text>
</comment>
<protein>
    <submittedName>
        <fullName evidence="3">Uncharacterized protein</fullName>
    </submittedName>
</protein>
<keyword evidence="4" id="KW-1185">Reference proteome</keyword>
<evidence type="ECO:0000313" key="3">
    <source>
        <dbReference type="EMBL" id="CAE7673423.1"/>
    </source>
</evidence>
<name>A0A812WAI2_SYMPI</name>
<dbReference type="EMBL" id="CAJNIZ010043940">
    <property type="protein sequence ID" value="CAE7673423.1"/>
    <property type="molecule type" value="Genomic_DNA"/>
</dbReference>
<reference evidence="3" key="1">
    <citation type="submission" date="2021-02" db="EMBL/GenBank/DDBJ databases">
        <authorList>
            <person name="Dougan E. K."/>
            <person name="Rhodes N."/>
            <person name="Thang M."/>
            <person name="Chan C."/>
        </authorList>
    </citation>
    <scope>NUCLEOTIDE SEQUENCE</scope>
</reference>
<evidence type="ECO:0000256" key="1">
    <source>
        <dbReference type="SAM" id="MobiDB-lite"/>
    </source>
</evidence>
<proteinExistence type="predicted"/>
<accession>A0A812WAI2</accession>
<feature type="region of interest" description="Disordered" evidence="1">
    <location>
        <begin position="136"/>
        <end position="156"/>
    </location>
</feature>
<feature type="chain" id="PRO_5032443047" evidence="2">
    <location>
        <begin position="22"/>
        <end position="298"/>
    </location>
</feature>
<organism evidence="3 4">
    <name type="scientific">Symbiodinium pilosum</name>
    <name type="common">Dinoflagellate</name>
    <dbReference type="NCBI Taxonomy" id="2952"/>
    <lineage>
        <taxon>Eukaryota</taxon>
        <taxon>Sar</taxon>
        <taxon>Alveolata</taxon>
        <taxon>Dinophyceae</taxon>
        <taxon>Suessiales</taxon>
        <taxon>Symbiodiniaceae</taxon>
        <taxon>Symbiodinium</taxon>
    </lineage>
</organism>